<evidence type="ECO:0000256" key="1">
    <source>
        <dbReference type="ARBA" id="ARBA00004389"/>
    </source>
</evidence>
<feature type="transmembrane region" description="Helical" evidence="13">
    <location>
        <begin position="6"/>
        <end position="26"/>
    </location>
</feature>
<accession>A0ABR2YDU5</accession>
<evidence type="ECO:0000256" key="5">
    <source>
        <dbReference type="ARBA" id="ARBA00022676"/>
    </source>
</evidence>
<name>A0ABR2YDU5_9CHLO</name>
<evidence type="ECO:0000256" key="4">
    <source>
        <dbReference type="ARBA" id="ARBA00012583"/>
    </source>
</evidence>
<keyword evidence="11 13" id="KW-0472">Membrane</keyword>
<dbReference type="CDD" id="cd04188">
    <property type="entry name" value="DPG_synthase"/>
    <property type="match status" value="1"/>
</dbReference>
<reference evidence="15 16" key="1">
    <citation type="journal article" date="2024" name="Nat. Commun.">
        <title>Phylogenomics reveals the evolutionary origins of lichenization in chlorophyte algae.</title>
        <authorList>
            <person name="Puginier C."/>
            <person name="Libourel C."/>
            <person name="Otte J."/>
            <person name="Skaloud P."/>
            <person name="Haon M."/>
            <person name="Grisel S."/>
            <person name="Petersen M."/>
            <person name="Berrin J.G."/>
            <person name="Delaux P.M."/>
            <person name="Dal Grande F."/>
            <person name="Keller J."/>
        </authorList>
    </citation>
    <scope>NUCLEOTIDE SEQUENCE [LARGE SCALE GENOMIC DNA]</scope>
    <source>
        <strain evidence="15 16">SAG 216-7</strain>
    </source>
</reference>
<evidence type="ECO:0000313" key="15">
    <source>
        <dbReference type="EMBL" id="KAK9902701.1"/>
    </source>
</evidence>
<sequence length="337" mass="37497">MSSIWLVITGLVVLLTLLIRFLAIWFTRHEQEANKVLERFFESPTSLQKIPVPSVFSEATKSLTIVIPAYNEDARLPSTLDETFRYLQKRRDRQGPNFTYEVIVVDDGSMDATVRRAFDYVRKHGVDAMRVLQLPRNFGKGYAVKAGMLVGRGEQLLFMDADGATRVSDVEKLETALTSVSGKGTKEGAGPPVKKVDGAGGAAVAVGSRAHLEAVAISRRAWYRNFLMHGFHFVVLLVAGGAVKDTQCGFKLFTRRAARALYSNQRLQRWCFDVELIFLAQRLGIPIVETSVNWTEIPGSKVSMTSIVHMMWEMAAILIGYSWLGLWHVNTSAGVAQ</sequence>
<evidence type="ECO:0000256" key="7">
    <source>
        <dbReference type="ARBA" id="ARBA00022692"/>
    </source>
</evidence>
<gene>
    <name evidence="15" type="ORF">WJX75_003242</name>
</gene>
<feature type="transmembrane region" description="Helical" evidence="13">
    <location>
        <begin position="226"/>
        <end position="243"/>
    </location>
</feature>
<evidence type="ECO:0000256" key="2">
    <source>
        <dbReference type="ARBA" id="ARBA00004922"/>
    </source>
</evidence>
<dbReference type="PANTHER" id="PTHR10859:SF91">
    <property type="entry name" value="DOLICHYL-PHOSPHATE BETA-GLUCOSYLTRANSFERASE"/>
    <property type="match status" value="1"/>
</dbReference>
<dbReference type="SUPFAM" id="SSF53448">
    <property type="entry name" value="Nucleotide-diphospho-sugar transferases"/>
    <property type="match status" value="1"/>
</dbReference>
<dbReference type="InterPro" id="IPR035518">
    <property type="entry name" value="DPG_synthase"/>
</dbReference>
<comment type="catalytic activity">
    <reaction evidence="12">
        <text>a di-trans,poly-cis-dolichyl phosphate + UDP-alpha-D-glucose = a di-trans,poly-cis-dolichyl beta-D-glucosyl phosphate + UDP</text>
        <dbReference type="Rhea" id="RHEA:15401"/>
        <dbReference type="Rhea" id="RHEA-COMP:19498"/>
        <dbReference type="Rhea" id="RHEA-COMP:19502"/>
        <dbReference type="ChEBI" id="CHEBI:57525"/>
        <dbReference type="ChEBI" id="CHEBI:57683"/>
        <dbReference type="ChEBI" id="CHEBI:58223"/>
        <dbReference type="ChEBI" id="CHEBI:58885"/>
        <dbReference type="EC" id="2.4.1.117"/>
    </reaction>
    <physiologicalReaction direction="left-to-right" evidence="12">
        <dbReference type="Rhea" id="RHEA:15402"/>
    </physiologicalReaction>
</comment>
<evidence type="ECO:0000256" key="10">
    <source>
        <dbReference type="ARBA" id="ARBA00022989"/>
    </source>
</evidence>
<organism evidence="15 16">
    <name type="scientific">Coccomyxa subellipsoidea</name>
    <dbReference type="NCBI Taxonomy" id="248742"/>
    <lineage>
        <taxon>Eukaryota</taxon>
        <taxon>Viridiplantae</taxon>
        <taxon>Chlorophyta</taxon>
        <taxon>core chlorophytes</taxon>
        <taxon>Trebouxiophyceae</taxon>
        <taxon>Trebouxiophyceae incertae sedis</taxon>
        <taxon>Coccomyxaceae</taxon>
        <taxon>Coccomyxa</taxon>
    </lineage>
</organism>
<evidence type="ECO:0000256" key="8">
    <source>
        <dbReference type="ARBA" id="ARBA00022824"/>
    </source>
</evidence>
<keyword evidence="9" id="KW-0735">Signal-anchor</keyword>
<evidence type="ECO:0000256" key="11">
    <source>
        <dbReference type="ARBA" id="ARBA00023136"/>
    </source>
</evidence>
<dbReference type="Proteomes" id="UP001491310">
    <property type="component" value="Unassembled WGS sequence"/>
</dbReference>
<protein>
    <recommendedName>
        <fullName evidence="4">dolichyl-phosphate beta-glucosyltransferase</fullName>
        <ecNumber evidence="4">2.4.1.117</ecNumber>
    </recommendedName>
</protein>
<dbReference type="Pfam" id="PF00535">
    <property type="entry name" value="Glycos_transf_2"/>
    <property type="match status" value="1"/>
</dbReference>
<dbReference type="EMBL" id="JALJOT010000015">
    <property type="protein sequence ID" value="KAK9902701.1"/>
    <property type="molecule type" value="Genomic_DNA"/>
</dbReference>
<proteinExistence type="inferred from homology"/>
<comment type="caution">
    <text evidence="15">The sequence shown here is derived from an EMBL/GenBank/DDBJ whole genome shotgun (WGS) entry which is preliminary data.</text>
</comment>
<dbReference type="InterPro" id="IPR001173">
    <property type="entry name" value="Glyco_trans_2-like"/>
</dbReference>
<evidence type="ECO:0000256" key="13">
    <source>
        <dbReference type="SAM" id="Phobius"/>
    </source>
</evidence>
<comment type="subcellular location">
    <subcellularLocation>
        <location evidence="1">Endoplasmic reticulum membrane</location>
        <topology evidence="1">Single-pass membrane protein</topology>
    </subcellularLocation>
</comment>
<feature type="domain" description="Glycosyltransferase 2-like" evidence="14">
    <location>
        <begin position="64"/>
        <end position="173"/>
    </location>
</feature>
<comment type="pathway">
    <text evidence="2">Protein modification; protein glycosylation.</text>
</comment>
<keyword evidence="5" id="KW-0328">Glycosyltransferase</keyword>
<keyword evidence="16" id="KW-1185">Reference proteome</keyword>
<comment type="similarity">
    <text evidence="3">Belongs to the glycosyltransferase 2 family.</text>
</comment>
<evidence type="ECO:0000256" key="9">
    <source>
        <dbReference type="ARBA" id="ARBA00022968"/>
    </source>
</evidence>
<evidence type="ECO:0000256" key="6">
    <source>
        <dbReference type="ARBA" id="ARBA00022679"/>
    </source>
</evidence>
<keyword evidence="10 13" id="KW-1133">Transmembrane helix</keyword>
<evidence type="ECO:0000256" key="12">
    <source>
        <dbReference type="ARBA" id="ARBA00045097"/>
    </source>
</evidence>
<evidence type="ECO:0000313" key="16">
    <source>
        <dbReference type="Proteomes" id="UP001491310"/>
    </source>
</evidence>
<dbReference type="InterPro" id="IPR029044">
    <property type="entry name" value="Nucleotide-diphossugar_trans"/>
</dbReference>
<evidence type="ECO:0000259" key="14">
    <source>
        <dbReference type="Pfam" id="PF00535"/>
    </source>
</evidence>
<dbReference type="EC" id="2.4.1.117" evidence="4"/>
<keyword evidence="7 13" id="KW-0812">Transmembrane</keyword>
<evidence type="ECO:0000256" key="3">
    <source>
        <dbReference type="ARBA" id="ARBA00006739"/>
    </source>
</evidence>
<dbReference type="Gene3D" id="3.90.550.10">
    <property type="entry name" value="Spore Coat Polysaccharide Biosynthesis Protein SpsA, Chain A"/>
    <property type="match status" value="1"/>
</dbReference>
<keyword evidence="8" id="KW-0256">Endoplasmic reticulum</keyword>
<dbReference type="PANTHER" id="PTHR10859">
    <property type="entry name" value="GLYCOSYL TRANSFERASE"/>
    <property type="match status" value="1"/>
</dbReference>
<keyword evidence="6" id="KW-0808">Transferase</keyword>